<keyword evidence="2 3" id="KW-0418">Kinase</keyword>
<evidence type="ECO:0000313" key="3">
    <source>
        <dbReference type="EMBL" id="ABC27233.1"/>
    </source>
</evidence>
<dbReference type="PIRSF" id="PIRSF006221">
    <property type="entry name" value="Ketosamine-3-kinase"/>
    <property type="match status" value="1"/>
</dbReference>
<organism evidence="3 4">
    <name type="scientific">Hahella chejuensis (strain KCTC 2396)</name>
    <dbReference type="NCBI Taxonomy" id="349521"/>
    <lineage>
        <taxon>Bacteria</taxon>
        <taxon>Pseudomonadati</taxon>
        <taxon>Pseudomonadota</taxon>
        <taxon>Gammaproteobacteria</taxon>
        <taxon>Oceanospirillales</taxon>
        <taxon>Hahellaceae</taxon>
        <taxon>Hahella</taxon>
    </lineage>
</organism>
<dbReference type="HOGENOM" id="CLU_036517_0_1_6"/>
<protein>
    <submittedName>
        <fullName evidence="3">Fructosamine-3-kinase</fullName>
    </submittedName>
</protein>
<dbReference type="PANTHER" id="PTHR12149:SF8">
    <property type="entry name" value="PROTEIN-RIBULOSAMINE 3-KINASE"/>
    <property type="match status" value="1"/>
</dbReference>
<dbReference type="SUPFAM" id="SSF56112">
    <property type="entry name" value="Protein kinase-like (PK-like)"/>
    <property type="match status" value="1"/>
</dbReference>
<dbReference type="KEGG" id="hch:HCH_00321"/>
<keyword evidence="2" id="KW-0808">Transferase</keyword>
<evidence type="ECO:0000256" key="1">
    <source>
        <dbReference type="ARBA" id="ARBA00009460"/>
    </source>
</evidence>
<dbReference type="Gene3D" id="3.90.1200.10">
    <property type="match status" value="1"/>
</dbReference>
<keyword evidence="4" id="KW-1185">Reference proteome</keyword>
<dbReference type="AlphaFoldDB" id="Q2SQ41"/>
<dbReference type="Proteomes" id="UP000000238">
    <property type="component" value="Chromosome"/>
</dbReference>
<dbReference type="eggNOG" id="COG3001">
    <property type="taxonomic scope" value="Bacteria"/>
</dbReference>
<dbReference type="Pfam" id="PF03881">
    <property type="entry name" value="Fructosamin_kin"/>
    <property type="match status" value="1"/>
</dbReference>
<dbReference type="InterPro" id="IPR016477">
    <property type="entry name" value="Fructo-/Ketosamine-3-kinase"/>
</dbReference>
<dbReference type="Gene3D" id="3.30.200.20">
    <property type="entry name" value="Phosphorylase Kinase, domain 1"/>
    <property type="match status" value="1"/>
</dbReference>
<dbReference type="GO" id="GO:0016301">
    <property type="term" value="F:kinase activity"/>
    <property type="evidence" value="ECO:0007669"/>
    <property type="project" value="UniProtKB-UniRule"/>
</dbReference>
<name>Q2SQ41_HAHCH</name>
<reference evidence="3 4" key="1">
    <citation type="journal article" date="2005" name="Nucleic Acids Res.">
        <title>Genomic blueprint of Hahella chejuensis, a marine microbe producing an algicidal agent.</title>
        <authorList>
            <person name="Jeong H."/>
            <person name="Yim J.H."/>
            <person name="Lee C."/>
            <person name="Choi S.-H."/>
            <person name="Park Y.K."/>
            <person name="Yoon S.H."/>
            <person name="Hur C.-G."/>
            <person name="Kang H.-Y."/>
            <person name="Kim D."/>
            <person name="Lee H.H."/>
            <person name="Park K.H."/>
            <person name="Park S.-H."/>
            <person name="Park H.-S."/>
            <person name="Lee H.K."/>
            <person name="Oh T.K."/>
            <person name="Kim J.F."/>
        </authorList>
    </citation>
    <scope>NUCLEOTIDE SEQUENCE [LARGE SCALE GENOMIC DNA]</scope>
    <source>
        <strain evidence="3 4">KCTC 2396</strain>
    </source>
</reference>
<dbReference type="PANTHER" id="PTHR12149">
    <property type="entry name" value="FRUCTOSAMINE 3 KINASE-RELATED PROTEIN"/>
    <property type="match status" value="1"/>
</dbReference>
<comment type="similarity">
    <text evidence="1 2">Belongs to the fructosamine kinase family.</text>
</comment>
<proteinExistence type="inferred from homology"/>
<evidence type="ECO:0000313" key="4">
    <source>
        <dbReference type="Proteomes" id="UP000000238"/>
    </source>
</evidence>
<dbReference type="EMBL" id="CP000155">
    <property type="protein sequence ID" value="ABC27233.1"/>
    <property type="molecule type" value="Genomic_DNA"/>
</dbReference>
<dbReference type="InterPro" id="IPR011009">
    <property type="entry name" value="Kinase-like_dom_sf"/>
</dbReference>
<evidence type="ECO:0000256" key="2">
    <source>
        <dbReference type="PIRNR" id="PIRNR006221"/>
    </source>
</evidence>
<gene>
    <name evidence="3" type="ordered locus">HCH_00321</name>
</gene>
<sequence length="286" mass="32229">MTMSFTQEVSAWLSENGYGELESSQSVGGGCINQTLEIHTSHKERFFLKYHGSPPVGMFSVEARSLDILREARGVRVPVVIANAEHYLLLEWVEPRERAPDYWARFGEGLAKQHQVVAPEFGFGFATYCGTTLQPNDNYTDGYVFFAQQRLLFQGQLAYDSGKLESGSMWRLEALCRKLPELVPQQPPSLLHGDLWSGNAHQDENGAPVLIDPACYYGWREAELGMTMLFGGFGEAFYAAYEAAYPLEKSWRDRVDIYNLYHLLNHLNLFGGGYSGQVQRILGAYT</sequence>
<accession>Q2SQ41</accession>
<dbReference type="STRING" id="349521.HCH_00321"/>